<keyword evidence="3" id="KW-1185">Reference proteome</keyword>
<dbReference type="AlphaFoldDB" id="A0A836GJE6"/>
<reference evidence="3" key="1">
    <citation type="journal article" date="2021" name="Microbiol. Resour. Announc.">
        <title>LGAAP: Leishmaniinae Genome Assembly and Annotation Pipeline.</title>
        <authorList>
            <person name="Almutairi H."/>
            <person name="Urbaniak M.D."/>
            <person name="Bates M.D."/>
            <person name="Jariyapan N."/>
            <person name="Kwakye-Nuako G."/>
            <person name="Thomaz-Soccol V."/>
            <person name="Al-Salem W.S."/>
            <person name="Dillon R.J."/>
            <person name="Bates P.A."/>
            <person name="Gatherer D."/>
        </authorList>
    </citation>
    <scope>NUCLEOTIDE SEQUENCE [LARGE SCALE GENOMIC DNA]</scope>
</reference>
<protein>
    <submittedName>
        <fullName evidence="2">Uncharacterized protein</fullName>
    </submittedName>
</protein>
<evidence type="ECO:0000313" key="3">
    <source>
        <dbReference type="Proteomes" id="UP000674143"/>
    </source>
</evidence>
<reference evidence="3" key="2">
    <citation type="journal article" date="2021" name="Sci. Data">
        <title>Chromosome-scale genome sequencing, assembly and annotation of six genomes from subfamily Leishmaniinae.</title>
        <authorList>
            <person name="Almutairi H."/>
            <person name="Urbaniak M.D."/>
            <person name="Bates M.D."/>
            <person name="Jariyapan N."/>
            <person name="Kwakye-Nuako G."/>
            <person name="Thomaz Soccol V."/>
            <person name="Al-Salem W.S."/>
            <person name="Dillon R.J."/>
            <person name="Bates P.A."/>
            <person name="Gatherer D."/>
        </authorList>
    </citation>
    <scope>NUCLEOTIDE SEQUENCE [LARGE SCALE GENOMIC DNA]</scope>
</reference>
<feature type="transmembrane region" description="Helical" evidence="1">
    <location>
        <begin position="93"/>
        <end position="122"/>
    </location>
</feature>
<feature type="transmembrane region" description="Helical" evidence="1">
    <location>
        <begin position="134"/>
        <end position="154"/>
    </location>
</feature>
<organism evidence="2 3">
    <name type="scientific">Leishmania orientalis</name>
    <dbReference type="NCBI Taxonomy" id="2249476"/>
    <lineage>
        <taxon>Eukaryota</taxon>
        <taxon>Discoba</taxon>
        <taxon>Euglenozoa</taxon>
        <taxon>Kinetoplastea</taxon>
        <taxon>Metakinetoplastina</taxon>
        <taxon>Trypanosomatida</taxon>
        <taxon>Trypanosomatidae</taxon>
        <taxon>Leishmaniinae</taxon>
        <taxon>Leishmania</taxon>
    </lineage>
</organism>
<keyword evidence="1" id="KW-1133">Transmembrane helix</keyword>
<dbReference type="GeneID" id="92359927"/>
<evidence type="ECO:0000256" key="1">
    <source>
        <dbReference type="SAM" id="Phobius"/>
    </source>
</evidence>
<proteinExistence type="predicted"/>
<keyword evidence="1" id="KW-0472">Membrane</keyword>
<dbReference type="RefSeq" id="XP_067061930.1">
    <property type="nucleotide sequence ID" value="XM_067205993.1"/>
</dbReference>
<dbReference type="KEGG" id="loi:92359927"/>
<comment type="caution">
    <text evidence="2">The sequence shown here is derived from an EMBL/GenBank/DDBJ whole genome shotgun (WGS) entry which is preliminary data.</text>
</comment>
<gene>
    <name evidence="2" type="ORF">LSCM4_04001</name>
</gene>
<dbReference type="Proteomes" id="UP000674143">
    <property type="component" value="Unassembled WGS sequence"/>
</dbReference>
<dbReference type="EMBL" id="JAFHLR010000028">
    <property type="protein sequence ID" value="KAG5474824.1"/>
    <property type="molecule type" value="Genomic_DNA"/>
</dbReference>
<name>A0A836GJE6_9TRYP</name>
<keyword evidence="1" id="KW-0812">Transmembrane</keyword>
<sequence length="169" mass="19442">MQPLFSNPSYRWFFDNNFSTLNQKALQLRSQYTFASSRWEPKTAYRRRLKKYLPRVMSFVNSGQAAALPFVKFRLGGGSSQDILMEIAGEREWYKVGVAVAICFLLSWWHCGTFIVGLHTAVEVKLVYMAAVRLYALIYGTLPLATFSAIIWVMTFCMHGTLSFYDTFV</sequence>
<accession>A0A836GJE6</accession>
<evidence type="ECO:0000313" key="2">
    <source>
        <dbReference type="EMBL" id="KAG5474824.1"/>
    </source>
</evidence>